<proteinExistence type="predicted"/>
<comment type="caution">
    <text evidence="1">The sequence shown here is derived from an EMBL/GenBank/DDBJ whole genome shotgun (WGS) entry which is preliminary data.</text>
</comment>
<protein>
    <recommendedName>
        <fullName evidence="3">Lantibiotic dehydratase</fullName>
    </recommendedName>
</protein>
<dbReference type="Proteomes" id="UP001595923">
    <property type="component" value="Unassembled WGS sequence"/>
</dbReference>
<evidence type="ECO:0000313" key="1">
    <source>
        <dbReference type="EMBL" id="MFC4564328.1"/>
    </source>
</evidence>
<sequence>MSAQWRFARRGVLRSAGFPVSWLHPLRSERLVELSRRVLDQERLLREQRGGYLGLLGEWRRSEREREGVRRIRRAERALRRLRPVVEDQGDPERTALLKPWNDAAELHAELVERAGALWAAESDRIDGELRGLAARSAVQDAVFANSPDAARGLREFAAGADRPGTRRVLFRYLQRFCLKTDTAGRHGPINYAELGTDDERAFHCEARGDGRSAQRHVRLSHWAAQAVADSWSARPGLAPLLRLYGAAGNGPVPPDRARPPAVAWATGRHTIGAIAGATGRSVRDVRAEAMAAQAEGALKIGIRVPATAGDPLGALRDLVPDAPLAGRDGLVRELDDLDLWCARFATAPLDRRERLLAEAERWFADRYGRPARQGQGEFYADRFLYTEEAVGNIERTRLGGGLVADLAEVLTPALELLASEAVEVRLAQQQRLRESFAPGAGAVAAEEVLALHDPGAEEVAAAREERWHRVLGDPDRPRVEVTAERLRDAGLIRDDLDDWPLFCAPDIMLVASSRAGIERGEFTVLLAEAHHICPPTQLPFVTFDPGARESAEDVREHIADLVGGAAPVLQGVRRENKTRDYTPAGQGVLWFDWEAWEPGSTASHRIGDCTVELPEDARPFLRLDSGRRLALFPEYSEVRPARGLLSAVSLPGIDKRPARFAGHTPRITIGRLVYQRERWDVPPPARPGSGARGGIAEYLAAWRWKQRWGMPDEVFVRTASGEKPFLLDFAAPVSVTAFLREVESGAEIAVEELLPADEDMWLRTAEGPITTELRLTAFRRKDGGRADHE</sequence>
<organism evidence="1 2">
    <name type="scientific">Nocardiopsis mangrovi</name>
    <dbReference type="NCBI Taxonomy" id="1179818"/>
    <lineage>
        <taxon>Bacteria</taxon>
        <taxon>Bacillati</taxon>
        <taxon>Actinomycetota</taxon>
        <taxon>Actinomycetes</taxon>
        <taxon>Streptosporangiales</taxon>
        <taxon>Nocardiopsidaceae</taxon>
        <taxon>Nocardiopsis</taxon>
    </lineage>
</organism>
<dbReference type="EMBL" id="JBHSFQ010000023">
    <property type="protein sequence ID" value="MFC4564328.1"/>
    <property type="molecule type" value="Genomic_DNA"/>
</dbReference>
<evidence type="ECO:0000313" key="2">
    <source>
        <dbReference type="Proteomes" id="UP001595923"/>
    </source>
</evidence>
<keyword evidence="2" id="KW-1185">Reference proteome</keyword>
<gene>
    <name evidence="1" type="ORF">ACFO4E_20895</name>
</gene>
<evidence type="ECO:0008006" key="3">
    <source>
        <dbReference type="Google" id="ProtNLM"/>
    </source>
</evidence>
<name>A0ABV9E3Z9_9ACTN</name>
<reference evidence="2" key="1">
    <citation type="journal article" date="2019" name="Int. J. Syst. Evol. Microbiol.">
        <title>The Global Catalogue of Microorganisms (GCM) 10K type strain sequencing project: providing services to taxonomists for standard genome sequencing and annotation.</title>
        <authorList>
            <consortium name="The Broad Institute Genomics Platform"/>
            <consortium name="The Broad Institute Genome Sequencing Center for Infectious Disease"/>
            <person name="Wu L."/>
            <person name="Ma J."/>
        </authorList>
    </citation>
    <scope>NUCLEOTIDE SEQUENCE [LARGE SCALE GENOMIC DNA]</scope>
    <source>
        <strain evidence="2">XZYJ18</strain>
    </source>
</reference>
<accession>A0ABV9E3Z9</accession>
<dbReference type="RefSeq" id="WP_378577338.1">
    <property type="nucleotide sequence ID" value="NZ_JBHSFQ010000023.1"/>
</dbReference>